<evidence type="ECO:0000313" key="2">
    <source>
        <dbReference type="Proteomes" id="UP001519667"/>
    </source>
</evidence>
<dbReference type="RefSeq" id="WP_215373080.1">
    <property type="nucleotide sequence ID" value="NZ_JAGTIS010000004.1"/>
</dbReference>
<proteinExistence type="predicted"/>
<name>A0ABS5XH43_9GAMM</name>
<gene>
    <name evidence="1" type="ORF">J7302_09465</name>
</gene>
<dbReference type="Proteomes" id="UP001519667">
    <property type="component" value="Unassembled WGS sequence"/>
</dbReference>
<organism evidence="1 2">
    <name type="scientific">Metapseudomonas boanensis</name>
    <dbReference type="NCBI Taxonomy" id="2822138"/>
    <lineage>
        <taxon>Bacteria</taxon>
        <taxon>Pseudomonadati</taxon>
        <taxon>Pseudomonadota</taxon>
        <taxon>Gammaproteobacteria</taxon>
        <taxon>Pseudomonadales</taxon>
        <taxon>Pseudomonadaceae</taxon>
        <taxon>Metapseudomonas</taxon>
    </lineage>
</organism>
<evidence type="ECO:0000313" key="1">
    <source>
        <dbReference type="EMBL" id="MBT8766355.1"/>
    </source>
</evidence>
<dbReference type="EMBL" id="JAGTIS010000004">
    <property type="protein sequence ID" value="MBT8766355.1"/>
    <property type="molecule type" value="Genomic_DNA"/>
</dbReference>
<accession>A0ABS5XH43</accession>
<protein>
    <submittedName>
        <fullName evidence="1">Flp family type IVb pilin</fullName>
    </submittedName>
</protein>
<keyword evidence="2" id="KW-1185">Reference proteome</keyword>
<reference evidence="1 2" key="1">
    <citation type="submission" date="2021-04" db="EMBL/GenBank/DDBJ databases">
        <title>Pseudomonas boanensis sp. nov., a bacterium isolated from river water used for household purposes in Boane District, Mozambique.</title>
        <authorList>
            <person name="Nicklasson M."/>
            <person name="Martin-Rodriguez A.J."/>
            <person name="Thorell K."/>
            <person name="Neves L."/>
            <person name="Mussagy A."/>
            <person name="Rydberg H.A."/>
            <person name="Hernroth B."/>
            <person name="Svensson-Stadler L."/>
            <person name="Sjoling A."/>
        </authorList>
    </citation>
    <scope>NUCLEOTIDE SEQUENCE [LARGE SCALE GENOMIC DNA]</scope>
    <source>
        <strain evidence="1 2">DB1</strain>
    </source>
</reference>
<sequence length="68" mass="7114">MTFEAIKQSVMKFIEDEEGLTVVEYAIAGGLVALGVTGAFTMLGDGVEITIDKLSNCLGQTSGQTCPN</sequence>
<comment type="caution">
    <text evidence="1">The sequence shown here is derived from an EMBL/GenBank/DDBJ whole genome shotgun (WGS) entry which is preliminary data.</text>
</comment>